<name>A0A0D2NF58_HYPSF</name>
<dbReference type="EMBL" id="KN817649">
    <property type="protein sequence ID" value="KJA15296.1"/>
    <property type="molecule type" value="Genomic_DNA"/>
</dbReference>
<organism evidence="2 3">
    <name type="scientific">Hypholoma sublateritium (strain FD-334 SS-4)</name>
    <dbReference type="NCBI Taxonomy" id="945553"/>
    <lineage>
        <taxon>Eukaryota</taxon>
        <taxon>Fungi</taxon>
        <taxon>Dikarya</taxon>
        <taxon>Basidiomycota</taxon>
        <taxon>Agaricomycotina</taxon>
        <taxon>Agaricomycetes</taxon>
        <taxon>Agaricomycetidae</taxon>
        <taxon>Agaricales</taxon>
        <taxon>Agaricineae</taxon>
        <taxon>Strophariaceae</taxon>
        <taxon>Hypholoma</taxon>
    </lineage>
</organism>
<feature type="chain" id="PRO_5002265389" evidence="1">
    <location>
        <begin position="24"/>
        <end position="251"/>
    </location>
</feature>
<keyword evidence="3" id="KW-1185">Reference proteome</keyword>
<dbReference type="Gene3D" id="1.10.287.700">
    <property type="entry name" value="Helix hairpin bin"/>
    <property type="match status" value="1"/>
</dbReference>
<dbReference type="Proteomes" id="UP000054270">
    <property type="component" value="Unassembled WGS sequence"/>
</dbReference>
<feature type="signal peptide" evidence="1">
    <location>
        <begin position="1"/>
        <end position="23"/>
    </location>
</feature>
<protein>
    <submittedName>
        <fullName evidence="2">Uncharacterized protein</fullName>
    </submittedName>
</protein>
<gene>
    <name evidence="2" type="ORF">HYPSUDRAFT_208015</name>
</gene>
<sequence>MQNHFRAGLVGLIFAFLLVSTSAAPIHQNQNPPTTSISQSAHPHSLKQQSPFAIAHGSSNIVPPSVVANIDGVAAREMVTLYRRKSIFTKIKEGFKKLGHGIKHVAEKIGHGIKTAAQKVGHFIKTTGAKIAKVGLKIWSTATKALSKVAQFIPVIGKPLSKAMDGASAIENKVSDKIHVKLGKGLEKAMHRMDKGQKVMGYIPRELGESFEERGFDELDERDLYEVNMLLDARGMDSGLRERGWDDLYVY</sequence>
<accession>A0A0D2NF58</accession>
<evidence type="ECO:0000256" key="1">
    <source>
        <dbReference type="SAM" id="SignalP"/>
    </source>
</evidence>
<proteinExistence type="predicted"/>
<dbReference type="OrthoDB" id="3052233at2759"/>
<dbReference type="AlphaFoldDB" id="A0A0D2NF58"/>
<dbReference type="STRING" id="945553.A0A0D2NF58"/>
<reference evidence="3" key="1">
    <citation type="submission" date="2014-04" db="EMBL/GenBank/DDBJ databases">
        <title>Evolutionary Origins and Diversification of the Mycorrhizal Mutualists.</title>
        <authorList>
            <consortium name="DOE Joint Genome Institute"/>
            <consortium name="Mycorrhizal Genomics Consortium"/>
            <person name="Kohler A."/>
            <person name="Kuo A."/>
            <person name="Nagy L.G."/>
            <person name="Floudas D."/>
            <person name="Copeland A."/>
            <person name="Barry K.W."/>
            <person name="Cichocki N."/>
            <person name="Veneault-Fourrey C."/>
            <person name="LaButti K."/>
            <person name="Lindquist E.A."/>
            <person name="Lipzen A."/>
            <person name="Lundell T."/>
            <person name="Morin E."/>
            <person name="Murat C."/>
            <person name="Riley R."/>
            <person name="Ohm R."/>
            <person name="Sun H."/>
            <person name="Tunlid A."/>
            <person name="Henrissat B."/>
            <person name="Grigoriev I.V."/>
            <person name="Hibbett D.S."/>
            <person name="Martin F."/>
        </authorList>
    </citation>
    <scope>NUCLEOTIDE SEQUENCE [LARGE SCALE GENOMIC DNA]</scope>
    <source>
        <strain evidence="3">FD-334 SS-4</strain>
    </source>
</reference>
<evidence type="ECO:0000313" key="2">
    <source>
        <dbReference type="EMBL" id="KJA15296.1"/>
    </source>
</evidence>
<evidence type="ECO:0000313" key="3">
    <source>
        <dbReference type="Proteomes" id="UP000054270"/>
    </source>
</evidence>
<keyword evidence="1" id="KW-0732">Signal</keyword>